<dbReference type="PANTHER" id="PTHR31360">
    <property type="match status" value="1"/>
</dbReference>
<dbReference type="InterPro" id="IPR010686">
    <property type="entry name" value="OBAP-like"/>
</dbReference>
<sequence>MIAGLRLHGSLTLVFLLCACAGRAAPEAAIEPPGDPKTPKTRMLETGARVLQSNAPPSTLDVHLVGFHAAKEDPSHQMEAHHYCRQVNEDFAQCALYDGDAAAANLVGIEYIISEKLFEALPAQEKSYWHPHNYEILSGTLIGPGLPDAAEKAFMKRKMNSYGKTWHVWNSAPFGREGDRMPLGEAVLEWSFNRDGEALPAMIEARDRRMGLDTAGKRESRRDLVPLAHPQAGVDALKGRFDRPTQEIPGVMDEGAAR</sequence>
<gene>
    <name evidence="2" type="ORF">SVA_0832</name>
</gene>
<organism evidence="2 3">
    <name type="scientific">Sulfurifustis variabilis</name>
    <dbReference type="NCBI Taxonomy" id="1675686"/>
    <lineage>
        <taxon>Bacteria</taxon>
        <taxon>Pseudomonadati</taxon>
        <taxon>Pseudomonadota</taxon>
        <taxon>Gammaproteobacteria</taxon>
        <taxon>Acidiferrobacterales</taxon>
        <taxon>Acidiferrobacteraceae</taxon>
        <taxon>Sulfurifustis</taxon>
    </lineage>
</organism>
<name>A0A1B4VB01_9GAMM</name>
<keyword evidence="2" id="KW-0449">Lipoprotein</keyword>
<dbReference type="Proteomes" id="UP000218899">
    <property type="component" value="Chromosome"/>
</dbReference>
<keyword evidence="3" id="KW-1185">Reference proteome</keyword>
<feature type="signal peptide" evidence="1">
    <location>
        <begin position="1"/>
        <end position="24"/>
    </location>
</feature>
<evidence type="ECO:0000256" key="1">
    <source>
        <dbReference type="SAM" id="SignalP"/>
    </source>
</evidence>
<dbReference type="Pfam" id="PF06884">
    <property type="entry name" value="DUF1264"/>
    <property type="match status" value="1"/>
</dbReference>
<dbReference type="OrthoDB" id="254168at2"/>
<feature type="chain" id="PRO_5008571336" evidence="1">
    <location>
        <begin position="25"/>
        <end position="258"/>
    </location>
</feature>
<evidence type="ECO:0000313" key="2">
    <source>
        <dbReference type="EMBL" id="BAU47411.1"/>
    </source>
</evidence>
<keyword evidence="1" id="KW-0732">Signal</keyword>
<accession>A0A1B4VB01</accession>
<dbReference type="AlphaFoldDB" id="A0A1B4VB01"/>
<proteinExistence type="predicted"/>
<reference evidence="2 3" key="1">
    <citation type="submission" date="2015-08" db="EMBL/GenBank/DDBJ databases">
        <title>Complete genome sequence of Sulfurifustis variabilis.</title>
        <authorList>
            <person name="Miura A."/>
            <person name="Kojima H."/>
            <person name="Fukui M."/>
        </authorList>
    </citation>
    <scope>NUCLEOTIDE SEQUENCE [LARGE SCALE GENOMIC DNA]</scope>
    <source>
        <strain evidence="3">skN76</strain>
    </source>
</reference>
<dbReference type="PANTHER" id="PTHR31360:SF0">
    <property type="entry name" value="OIL BODY-ASSOCIATED PROTEIN 1B"/>
    <property type="match status" value="1"/>
</dbReference>
<dbReference type="PROSITE" id="PS51257">
    <property type="entry name" value="PROKAR_LIPOPROTEIN"/>
    <property type="match status" value="1"/>
</dbReference>
<protein>
    <submittedName>
        <fullName evidence="2">Outer membrane or secreted lipoprotein</fullName>
    </submittedName>
</protein>
<dbReference type="EMBL" id="AP014936">
    <property type="protein sequence ID" value="BAU47411.1"/>
    <property type="molecule type" value="Genomic_DNA"/>
</dbReference>
<evidence type="ECO:0000313" key="3">
    <source>
        <dbReference type="Proteomes" id="UP000218899"/>
    </source>
</evidence>
<dbReference type="RefSeq" id="WP_096459182.1">
    <property type="nucleotide sequence ID" value="NZ_AP014936.1"/>
</dbReference>
<dbReference type="KEGG" id="sva:SVA_0832"/>